<dbReference type="InterPro" id="IPR004619">
    <property type="entry name" value="Type_III_PanK"/>
</dbReference>
<comment type="subcellular location">
    <subcellularLocation>
        <location evidence="3 16">Cytoplasm</location>
    </subcellularLocation>
</comment>
<accession>A0A317T5W0</accession>
<evidence type="ECO:0000256" key="4">
    <source>
        <dbReference type="ARBA" id="ARBA00005225"/>
    </source>
</evidence>
<comment type="subunit">
    <text evidence="5 16">Homodimer.</text>
</comment>
<organism evidence="17 18">
    <name type="scientific">Prosthecochloris marina</name>
    <dbReference type="NCBI Taxonomy" id="2017681"/>
    <lineage>
        <taxon>Bacteria</taxon>
        <taxon>Pseudomonadati</taxon>
        <taxon>Chlorobiota</taxon>
        <taxon>Chlorobiia</taxon>
        <taxon>Chlorobiales</taxon>
        <taxon>Chlorobiaceae</taxon>
        <taxon>Prosthecochloris</taxon>
    </lineage>
</organism>
<evidence type="ECO:0000256" key="10">
    <source>
        <dbReference type="ARBA" id="ARBA00022777"/>
    </source>
</evidence>
<dbReference type="NCBIfam" id="TIGR00671">
    <property type="entry name" value="baf"/>
    <property type="match status" value="1"/>
</dbReference>
<evidence type="ECO:0000256" key="1">
    <source>
        <dbReference type="ARBA" id="ARBA00001206"/>
    </source>
</evidence>
<dbReference type="GO" id="GO:0005524">
    <property type="term" value="F:ATP binding"/>
    <property type="evidence" value="ECO:0007669"/>
    <property type="project" value="UniProtKB-UniRule"/>
</dbReference>
<evidence type="ECO:0000256" key="6">
    <source>
        <dbReference type="ARBA" id="ARBA00012102"/>
    </source>
</evidence>
<comment type="function">
    <text evidence="16">Catalyzes the phosphorylation of pantothenate (Pan), the first step in CoA biosynthesis.</text>
</comment>
<evidence type="ECO:0000313" key="18">
    <source>
        <dbReference type="Proteomes" id="UP000246278"/>
    </source>
</evidence>
<dbReference type="Pfam" id="PF03309">
    <property type="entry name" value="Pan_kinase"/>
    <property type="match status" value="1"/>
</dbReference>
<evidence type="ECO:0000256" key="2">
    <source>
        <dbReference type="ARBA" id="ARBA00001958"/>
    </source>
</evidence>
<dbReference type="Proteomes" id="UP000246278">
    <property type="component" value="Unassembled WGS sequence"/>
</dbReference>
<dbReference type="GO" id="GO:0004594">
    <property type="term" value="F:pantothenate kinase activity"/>
    <property type="evidence" value="ECO:0007669"/>
    <property type="project" value="UniProtKB-UniRule"/>
</dbReference>
<keyword evidence="18" id="KW-1185">Reference proteome</keyword>
<evidence type="ECO:0000256" key="11">
    <source>
        <dbReference type="ARBA" id="ARBA00022840"/>
    </source>
</evidence>
<dbReference type="PANTHER" id="PTHR34265:SF1">
    <property type="entry name" value="TYPE III PANTOTHENATE KINASE"/>
    <property type="match status" value="1"/>
</dbReference>
<keyword evidence="9 16" id="KW-0547">Nucleotide-binding</keyword>
<feature type="binding site" evidence="16">
    <location>
        <position position="98"/>
    </location>
    <ligand>
        <name>substrate</name>
    </ligand>
</feature>
<name>A0A317T5W0_9CHLB</name>
<keyword evidence="13 16" id="KW-0173">Coenzyme A biosynthesis</keyword>
<comment type="cofactor">
    <cofactor evidence="16">
        <name>NH4(+)</name>
        <dbReference type="ChEBI" id="CHEBI:28938"/>
    </cofactor>
    <cofactor evidence="16">
        <name>K(+)</name>
        <dbReference type="ChEBI" id="CHEBI:29103"/>
    </cofactor>
    <text evidence="16">A monovalent cation. Ammonium or potassium.</text>
</comment>
<evidence type="ECO:0000256" key="15">
    <source>
        <dbReference type="ARBA" id="ARBA00040883"/>
    </source>
</evidence>
<dbReference type="EC" id="2.7.1.33" evidence="6 16"/>
<feature type="binding site" evidence="16">
    <location>
        <begin position="8"/>
        <end position="15"/>
    </location>
    <ligand>
        <name>ATP</name>
        <dbReference type="ChEBI" id="CHEBI:30616"/>
    </ligand>
</feature>
<dbReference type="GO" id="GO:0046872">
    <property type="term" value="F:metal ion binding"/>
    <property type="evidence" value="ECO:0007669"/>
    <property type="project" value="UniProtKB-KW"/>
</dbReference>
<feature type="binding site" evidence="16">
    <location>
        <position position="131"/>
    </location>
    <ligand>
        <name>ATP</name>
        <dbReference type="ChEBI" id="CHEBI:30616"/>
    </ligand>
</feature>
<evidence type="ECO:0000256" key="13">
    <source>
        <dbReference type="ARBA" id="ARBA00022993"/>
    </source>
</evidence>
<reference evidence="18" key="1">
    <citation type="submission" date="2017-10" db="EMBL/GenBank/DDBJ databases">
        <authorList>
            <person name="Gaisin V.A."/>
            <person name="Rysina M.S."/>
            <person name="Grouzdev D.S."/>
        </authorList>
    </citation>
    <scope>NUCLEOTIDE SEQUENCE [LARGE SCALE GENOMIC DNA]</scope>
    <source>
        <strain evidence="18">V1</strain>
    </source>
</reference>
<dbReference type="PANTHER" id="PTHR34265">
    <property type="entry name" value="TYPE III PANTOTHENATE KINASE"/>
    <property type="match status" value="1"/>
</dbReference>
<dbReference type="NCBIfam" id="NF009849">
    <property type="entry name" value="PRK13320.1-1"/>
    <property type="match status" value="1"/>
</dbReference>
<evidence type="ECO:0000256" key="14">
    <source>
        <dbReference type="ARBA" id="ARBA00038036"/>
    </source>
</evidence>
<comment type="similarity">
    <text evidence="14 16">Belongs to the type III pantothenate kinase family.</text>
</comment>
<dbReference type="InterPro" id="IPR043129">
    <property type="entry name" value="ATPase_NBD"/>
</dbReference>
<keyword evidence="7 16" id="KW-0963">Cytoplasm</keyword>
<comment type="caution">
    <text evidence="17">The sequence shown here is derived from an EMBL/GenBank/DDBJ whole genome shotgun (WGS) entry which is preliminary data.</text>
</comment>
<dbReference type="CDD" id="cd24015">
    <property type="entry name" value="ASKHA_NBD_PanK-III"/>
    <property type="match status" value="1"/>
</dbReference>
<evidence type="ECO:0000313" key="17">
    <source>
        <dbReference type="EMBL" id="PWW82053.1"/>
    </source>
</evidence>
<dbReference type="Gene3D" id="3.30.420.40">
    <property type="match status" value="2"/>
</dbReference>
<dbReference type="GO" id="GO:0005737">
    <property type="term" value="C:cytoplasm"/>
    <property type="evidence" value="ECO:0007669"/>
    <property type="project" value="UniProtKB-SubCell"/>
</dbReference>
<dbReference type="GO" id="GO:0015937">
    <property type="term" value="P:coenzyme A biosynthetic process"/>
    <property type="evidence" value="ECO:0007669"/>
    <property type="project" value="UniProtKB-UniRule"/>
</dbReference>
<protein>
    <recommendedName>
        <fullName evidence="15 16">Type III pantothenate kinase</fullName>
        <ecNumber evidence="6 16">2.7.1.33</ecNumber>
    </recommendedName>
    <alternativeName>
        <fullName evidence="16">PanK-III</fullName>
    </alternativeName>
    <alternativeName>
        <fullName evidence="16">Pantothenic acid kinase</fullName>
    </alternativeName>
</protein>
<dbReference type="AlphaFoldDB" id="A0A317T5W0"/>
<dbReference type="SUPFAM" id="SSF53067">
    <property type="entry name" value="Actin-like ATPase domain"/>
    <property type="match status" value="2"/>
</dbReference>
<gene>
    <name evidence="16" type="primary">coaX</name>
    <name evidence="17" type="ORF">CR164_06850</name>
</gene>
<feature type="active site" description="Proton acceptor" evidence="16">
    <location>
        <position position="107"/>
    </location>
</feature>
<keyword evidence="8 16" id="KW-0808">Transferase</keyword>
<dbReference type="EMBL" id="PDNZ01000004">
    <property type="protein sequence ID" value="PWW82053.1"/>
    <property type="molecule type" value="Genomic_DNA"/>
</dbReference>
<evidence type="ECO:0000256" key="7">
    <source>
        <dbReference type="ARBA" id="ARBA00022490"/>
    </source>
</evidence>
<feature type="binding site" evidence="16">
    <location>
        <position position="128"/>
    </location>
    <ligand>
        <name>K(+)</name>
        <dbReference type="ChEBI" id="CHEBI:29103"/>
    </ligand>
</feature>
<feature type="binding site" evidence="16">
    <location>
        <position position="184"/>
    </location>
    <ligand>
        <name>substrate</name>
    </ligand>
</feature>
<evidence type="ECO:0000256" key="12">
    <source>
        <dbReference type="ARBA" id="ARBA00022958"/>
    </source>
</evidence>
<evidence type="ECO:0000256" key="8">
    <source>
        <dbReference type="ARBA" id="ARBA00022679"/>
    </source>
</evidence>
<evidence type="ECO:0000256" key="5">
    <source>
        <dbReference type="ARBA" id="ARBA00011738"/>
    </source>
</evidence>
<evidence type="ECO:0000256" key="16">
    <source>
        <dbReference type="HAMAP-Rule" id="MF_01274"/>
    </source>
</evidence>
<comment type="cofactor">
    <cofactor evidence="2">
        <name>K(+)</name>
        <dbReference type="ChEBI" id="CHEBI:29103"/>
    </cofactor>
</comment>
<feature type="binding site" evidence="16">
    <location>
        <begin position="105"/>
        <end position="108"/>
    </location>
    <ligand>
        <name>substrate</name>
    </ligand>
</feature>
<keyword evidence="12 16" id="KW-0630">Potassium</keyword>
<evidence type="ECO:0000256" key="3">
    <source>
        <dbReference type="ARBA" id="ARBA00004496"/>
    </source>
</evidence>
<evidence type="ECO:0000256" key="9">
    <source>
        <dbReference type="ARBA" id="ARBA00022741"/>
    </source>
</evidence>
<comment type="catalytic activity">
    <reaction evidence="1 16">
        <text>(R)-pantothenate + ATP = (R)-4'-phosphopantothenate + ADP + H(+)</text>
        <dbReference type="Rhea" id="RHEA:16373"/>
        <dbReference type="ChEBI" id="CHEBI:10986"/>
        <dbReference type="ChEBI" id="CHEBI:15378"/>
        <dbReference type="ChEBI" id="CHEBI:29032"/>
        <dbReference type="ChEBI" id="CHEBI:30616"/>
        <dbReference type="ChEBI" id="CHEBI:456216"/>
        <dbReference type="EC" id="2.7.1.33"/>
    </reaction>
</comment>
<dbReference type="UniPathway" id="UPA00241">
    <property type="reaction ID" value="UER00352"/>
</dbReference>
<keyword evidence="10 16" id="KW-0418">Kinase</keyword>
<sequence length="259" mass="27959">MMVVLIIEIGNSVTDCAVFEGEQCIATYTIQTEKLEGRKEVLDQTRRILNNHPSVYHAAVCSVVPSVGELFLSILASTLSGKVVEINSSLSLPFALDYDPPHTLGADRLALCALSCRSWPDKAIIALDIGTAITFDVVSSRGVYLGGMILPGLDLMTAVLHDRTAKLPLVEITEEPIPLLGKSTADCMQSGVFWGCVKQVEGLLSRVHRFLSDELQENTVRIIGTGGNSRLVASVMENPPVIDEQAVLKGAKVLLDMNL</sequence>
<dbReference type="HAMAP" id="MF_01274">
    <property type="entry name" value="Pantothen_kinase_3"/>
    <property type="match status" value="1"/>
</dbReference>
<proteinExistence type="inferred from homology"/>
<keyword evidence="11 16" id="KW-0067">ATP-binding</keyword>
<keyword evidence="16" id="KW-0479">Metal-binding</keyword>
<comment type="pathway">
    <text evidence="4 16">Cofactor biosynthesis; coenzyme A biosynthesis; CoA from (R)-pantothenate: step 1/5.</text>
</comment>